<accession>A0ABV8HYF4</accession>
<evidence type="ECO:0000313" key="2">
    <source>
        <dbReference type="EMBL" id="MFC4036756.1"/>
    </source>
</evidence>
<sequence length="404" mass="40924">MRTIRSARAGRSAGSARSTASAAGLAAASVLLGLTAGPARADTPAYAIQDLGTLGGTSSLAVAVDHDTVVGNSQLTGNTTTHAFAYDRRTQQIEDLGTLGGPSSTAVAVHGRYVIGNSPTATGASHGFVYDLRQHTLTDIGTLGGSTSTVGELSGNILVGSSSLAGDTLTHGFVYNVRTHRMKDIGSLAGPTGGSGAGEILQDRYVVGNSTVTGQPSTVLHGYVYDLRTRTFTDIGTHGAASSTVNDAAGHTVVGTYPLGGGNFGGTHGFAYNVRTGAWTDLGTNLFVHPLVGGHTVVGSDSMVGWAYDLKTNTQALVGGIGVTEPKAISGNLVVGNYYAANSFGFAYRADTGTLTKLPSLGGLNSQAVGTDHAGEIVGQAATTPPDIFTANGAYHAALWTPQP</sequence>
<feature type="signal peptide" evidence="1">
    <location>
        <begin position="1"/>
        <end position="41"/>
    </location>
</feature>
<dbReference type="Proteomes" id="UP001595765">
    <property type="component" value="Unassembled WGS sequence"/>
</dbReference>
<evidence type="ECO:0000256" key="1">
    <source>
        <dbReference type="SAM" id="SignalP"/>
    </source>
</evidence>
<evidence type="ECO:0008006" key="4">
    <source>
        <dbReference type="Google" id="ProtNLM"/>
    </source>
</evidence>
<dbReference type="InterPro" id="IPR015915">
    <property type="entry name" value="Kelch-typ_b-propeller"/>
</dbReference>
<dbReference type="RefSeq" id="WP_386439010.1">
    <property type="nucleotide sequence ID" value="NZ_JBHSBB010000053.1"/>
</dbReference>
<dbReference type="EMBL" id="JBHSBB010000053">
    <property type="protein sequence ID" value="MFC4036756.1"/>
    <property type="molecule type" value="Genomic_DNA"/>
</dbReference>
<comment type="caution">
    <text evidence="2">The sequence shown here is derived from an EMBL/GenBank/DDBJ whole genome shotgun (WGS) entry which is preliminary data.</text>
</comment>
<organism evidence="2 3">
    <name type="scientific">Streptomyces polygonati</name>
    <dbReference type="NCBI Taxonomy" id="1617087"/>
    <lineage>
        <taxon>Bacteria</taxon>
        <taxon>Bacillati</taxon>
        <taxon>Actinomycetota</taxon>
        <taxon>Actinomycetes</taxon>
        <taxon>Kitasatosporales</taxon>
        <taxon>Streptomycetaceae</taxon>
        <taxon>Streptomyces</taxon>
    </lineage>
</organism>
<feature type="chain" id="PRO_5045416699" description="HAF repeat-containing protein" evidence="1">
    <location>
        <begin position="42"/>
        <end position="404"/>
    </location>
</feature>
<name>A0ABV8HYF4_9ACTN</name>
<keyword evidence="1" id="KW-0732">Signal</keyword>
<keyword evidence="3" id="KW-1185">Reference proteome</keyword>
<gene>
    <name evidence="2" type="ORF">ACFO3J_35755</name>
</gene>
<proteinExistence type="predicted"/>
<dbReference type="SUPFAM" id="SSF117281">
    <property type="entry name" value="Kelch motif"/>
    <property type="match status" value="1"/>
</dbReference>
<protein>
    <recommendedName>
        <fullName evidence="4">HAF repeat-containing protein</fullName>
    </recommendedName>
</protein>
<evidence type="ECO:0000313" key="3">
    <source>
        <dbReference type="Proteomes" id="UP001595765"/>
    </source>
</evidence>
<reference evidence="3" key="1">
    <citation type="journal article" date="2019" name="Int. J. Syst. Evol. Microbiol.">
        <title>The Global Catalogue of Microorganisms (GCM) 10K type strain sequencing project: providing services to taxonomists for standard genome sequencing and annotation.</title>
        <authorList>
            <consortium name="The Broad Institute Genomics Platform"/>
            <consortium name="The Broad Institute Genome Sequencing Center for Infectious Disease"/>
            <person name="Wu L."/>
            <person name="Ma J."/>
        </authorList>
    </citation>
    <scope>NUCLEOTIDE SEQUENCE [LARGE SCALE GENOMIC DNA]</scope>
    <source>
        <strain evidence="3">CGMCC 4.7237</strain>
    </source>
</reference>